<dbReference type="InterPro" id="IPR014980">
    <property type="entry name" value="DOPA_dioxygen"/>
</dbReference>
<dbReference type="PANTHER" id="PTHR36423">
    <property type="entry name" value="AFR070WP"/>
    <property type="match status" value="1"/>
</dbReference>
<dbReference type="EMBL" id="WIXK01000009">
    <property type="protein sequence ID" value="MQY43941.1"/>
    <property type="molecule type" value="Genomic_DNA"/>
</dbReference>
<dbReference type="Gene3D" id="3.30.530.20">
    <property type="match status" value="1"/>
</dbReference>
<evidence type="ECO:0000313" key="2">
    <source>
        <dbReference type="Proteomes" id="UP000436694"/>
    </source>
</evidence>
<dbReference type="AlphaFoldDB" id="A0A844B1G0"/>
<dbReference type="Pfam" id="PF10604">
    <property type="entry name" value="Polyketide_cyc2"/>
    <property type="match status" value="1"/>
</dbReference>
<gene>
    <name evidence="1" type="ORF">GG681_14940</name>
</gene>
<dbReference type="RefSeq" id="WP_153548837.1">
    <property type="nucleotide sequence ID" value="NZ_WIXK01000009.1"/>
</dbReference>
<reference evidence="1 2" key="1">
    <citation type="submission" date="2019-10" db="EMBL/GenBank/DDBJ databases">
        <title>Epibacterium sp. nov., isolated from seawater.</title>
        <authorList>
            <person name="Zhang X."/>
            <person name="Li N."/>
        </authorList>
    </citation>
    <scope>NUCLEOTIDE SEQUENCE [LARGE SCALE GENOMIC DNA]</scope>
    <source>
        <strain evidence="1 2">SM1969</strain>
    </source>
</reference>
<dbReference type="Gene3D" id="3.30.70.1240">
    <property type="entry name" value="DOPA-like domains"/>
    <property type="match status" value="1"/>
</dbReference>
<sequence>MTASVTLSHDYPYPAPAVWAVATDLDHLKTVTGGVLKFRNLPSGTIFQGQHLCVEVSVFGKLPYQPYEMRVVSLDPAAMTFQSHEVGAGVKSWRHALRVVPDGAGCRIEEQIEIDAGILTPVFAAWARFLYRRRHAPRLRILADQQQMTVPHKMTPKGETTMTTAEITGFHAHVYFDESSYEAARQLCEEAAARFGVDLGHMHPQAIGPHPAPSCQLDCNVEQFGKLLPWLISNRGELTVFCHATSGDHLKDHTDNTFWLGDKQDLNLSIFG</sequence>
<name>A0A844B1G0_9RHOB</name>
<dbReference type="InterPro" id="IPR023393">
    <property type="entry name" value="START-like_dom_sf"/>
</dbReference>
<accession>A0A844B1G0</accession>
<keyword evidence="2" id="KW-1185">Reference proteome</keyword>
<evidence type="ECO:0000313" key="1">
    <source>
        <dbReference type="EMBL" id="MQY43941.1"/>
    </source>
</evidence>
<dbReference type="SUPFAM" id="SSF55961">
    <property type="entry name" value="Bet v1-like"/>
    <property type="match status" value="1"/>
</dbReference>
<proteinExistence type="predicted"/>
<dbReference type="InterPro" id="IPR019587">
    <property type="entry name" value="Polyketide_cyclase/dehydratase"/>
</dbReference>
<dbReference type="InterPro" id="IPR023389">
    <property type="entry name" value="DOPA-like_sf"/>
</dbReference>
<protein>
    <submittedName>
        <fullName evidence="1">Uncharacterized protein</fullName>
    </submittedName>
</protein>
<dbReference type="PANTHER" id="PTHR36423:SF2">
    <property type="entry name" value="AFR070WP"/>
    <property type="match status" value="1"/>
</dbReference>
<dbReference type="Proteomes" id="UP000436694">
    <property type="component" value="Unassembled WGS sequence"/>
</dbReference>
<organism evidence="1 2">
    <name type="scientific">Tritonibacter aquimaris</name>
    <dbReference type="NCBI Taxonomy" id="2663379"/>
    <lineage>
        <taxon>Bacteria</taxon>
        <taxon>Pseudomonadati</taxon>
        <taxon>Pseudomonadota</taxon>
        <taxon>Alphaproteobacteria</taxon>
        <taxon>Rhodobacterales</taxon>
        <taxon>Paracoccaceae</taxon>
        <taxon>Tritonibacter</taxon>
    </lineage>
</organism>
<dbReference type="SUPFAM" id="SSF143410">
    <property type="entry name" value="DOPA-like"/>
    <property type="match status" value="1"/>
</dbReference>
<comment type="caution">
    <text evidence="1">The sequence shown here is derived from an EMBL/GenBank/DDBJ whole genome shotgun (WGS) entry which is preliminary data.</text>
</comment>
<dbReference type="Pfam" id="PF08883">
    <property type="entry name" value="DOPA_dioxygen"/>
    <property type="match status" value="1"/>
</dbReference>